<dbReference type="SUPFAM" id="SSF54909">
    <property type="entry name" value="Dimeric alpha+beta barrel"/>
    <property type="match status" value="1"/>
</dbReference>
<dbReference type="Proteomes" id="UP000637788">
    <property type="component" value="Unassembled WGS sequence"/>
</dbReference>
<dbReference type="AlphaFoldDB" id="A0A917VLX2"/>
<reference evidence="1" key="2">
    <citation type="submission" date="2020-09" db="EMBL/GenBank/DDBJ databases">
        <authorList>
            <person name="Sun Q."/>
            <person name="Ohkuma M."/>
        </authorList>
    </citation>
    <scope>NUCLEOTIDE SEQUENCE</scope>
    <source>
        <strain evidence="1">JCM 3035</strain>
    </source>
</reference>
<protein>
    <recommendedName>
        <fullName evidence="3">DUF3291 domain-containing protein</fullName>
    </recommendedName>
</protein>
<dbReference type="InterPro" id="IPR011008">
    <property type="entry name" value="Dimeric_a/b-barrel"/>
</dbReference>
<gene>
    <name evidence="1" type="ORF">GCM10010094_64210</name>
</gene>
<evidence type="ECO:0000313" key="1">
    <source>
        <dbReference type="EMBL" id="GGK94452.1"/>
    </source>
</evidence>
<organism evidence="1 2">
    <name type="scientific">Streptomyces flaveus</name>
    <dbReference type="NCBI Taxonomy" id="66370"/>
    <lineage>
        <taxon>Bacteria</taxon>
        <taxon>Bacillati</taxon>
        <taxon>Actinomycetota</taxon>
        <taxon>Actinomycetes</taxon>
        <taxon>Kitasatosporales</taxon>
        <taxon>Streptomycetaceae</taxon>
        <taxon>Streptomyces</taxon>
        <taxon>Streptomyces aurantiacus group</taxon>
    </lineage>
</organism>
<dbReference type="RefSeq" id="WP_189325305.1">
    <property type="nucleotide sequence ID" value="NZ_BMPQ01000021.1"/>
</dbReference>
<reference evidence="1" key="1">
    <citation type="journal article" date="2014" name="Int. J. Syst. Evol. Microbiol.">
        <title>Complete genome sequence of Corynebacterium casei LMG S-19264T (=DSM 44701T), isolated from a smear-ripened cheese.</title>
        <authorList>
            <consortium name="US DOE Joint Genome Institute (JGI-PGF)"/>
            <person name="Walter F."/>
            <person name="Albersmeier A."/>
            <person name="Kalinowski J."/>
            <person name="Ruckert C."/>
        </authorList>
    </citation>
    <scope>NUCLEOTIDE SEQUENCE</scope>
    <source>
        <strain evidence="1">JCM 3035</strain>
    </source>
</reference>
<name>A0A917VLX2_9ACTN</name>
<comment type="caution">
    <text evidence="1">The sequence shown here is derived from an EMBL/GenBank/DDBJ whole genome shotgun (WGS) entry which is preliminary data.</text>
</comment>
<keyword evidence="2" id="KW-1185">Reference proteome</keyword>
<evidence type="ECO:0000313" key="2">
    <source>
        <dbReference type="Proteomes" id="UP000637788"/>
    </source>
</evidence>
<sequence>MPTLPWTVPNIPPERTEAHVFASRFETRTLWGALKFLARTPGVWQQVRKAPGAYGASLKAALMRRTFWTLSAWESPAALKAFARSGTHAPTARGLGPQMRDAKFATWTVTTDDLPLDWSDALRRL</sequence>
<accession>A0A917VLX2</accession>
<evidence type="ECO:0008006" key="3">
    <source>
        <dbReference type="Google" id="ProtNLM"/>
    </source>
</evidence>
<dbReference type="EMBL" id="BMPQ01000021">
    <property type="protein sequence ID" value="GGK94452.1"/>
    <property type="molecule type" value="Genomic_DNA"/>
</dbReference>
<proteinExistence type="predicted"/>